<name>A0A1H0IJ20_9BACT</name>
<feature type="signal peptide" evidence="1">
    <location>
        <begin position="1"/>
        <end position="25"/>
    </location>
</feature>
<dbReference type="RefSeq" id="WP_143005775.1">
    <property type="nucleotide sequence ID" value="NZ_FNCQ01000012.1"/>
</dbReference>
<dbReference type="EMBL" id="FNIW01000015">
    <property type="protein sequence ID" value="SDO31402.1"/>
    <property type="molecule type" value="Genomic_DNA"/>
</dbReference>
<evidence type="ECO:0000313" key="2">
    <source>
        <dbReference type="EMBL" id="SDG90577.1"/>
    </source>
</evidence>
<dbReference type="Proteomes" id="UP000198779">
    <property type="component" value="Unassembled WGS sequence"/>
</dbReference>
<evidence type="ECO:0008006" key="6">
    <source>
        <dbReference type="Google" id="ProtNLM"/>
    </source>
</evidence>
<dbReference type="STRING" id="645274.SAMN04487901_11245"/>
<accession>A0A1H0IJ20</accession>
<gene>
    <name evidence="3" type="ORF">SAMN04487900_11524</name>
    <name evidence="2" type="ORF">SAMN04487901_11245</name>
</gene>
<evidence type="ECO:0000256" key="1">
    <source>
        <dbReference type="SAM" id="SignalP"/>
    </source>
</evidence>
<organism evidence="3 5">
    <name type="scientific">Prevotella communis</name>
    <dbReference type="NCBI Taxonomy" id="2913614"/>
    <lineage>
        <taxon>Bacteria</taxon>
        <taxon>Pseudomonadati</taxon>
        <taxon>Bacteroidota</taxon>
        <taxon>Bacteroidia</taxon>
        <taxon>Bacteroidales</taxon>
        <taxon>Prevotellaceae</taxon>
        <taxon>Prevotella</taxon>
    </lineage>
</organism>
<evidence type="ECO:0000313" key="4">
    <source>
        <dbReference type="Proteomes" id="UP000198779"/>
    </source>
</evidence>
<dbReference type="OrthoDB" id="954262at2"/>
<reference evidence="2 5" key="1">
    <citation type="submission" date="2016-10" db="EMBL/GenBank/DDBJ databases">
        <authorList>
            <person name="de Groot N.N."/>
        </authorList>
    </citation>
    <scope>NUCLEOTIDE SEQUENCE [LARGE SCALE GENOMIC DNA]</scope>
    <source>
        <strain evidence="5">BP1-145</strain>
        <strain evidence="2">BP1-148</strain>
    </source>
</reference>
<dbReference type="EMBL" id="FNCQ01000012">
    <property type="protein sequence ID" value="SDG90577.1"/>
    <property type="molecule type" value="Genomic_DNA"/>
</dbReference>
<evidence type="ECO:0000313" key="3">
    <source>
        <dbReference type="EMBL" id="SDO31402.1"/>
    </source>
</evidence>
<proteinExistence type="predicted"/>
<keyword evidence="1" id="KW-0732">Signal</keyword>
<protein>
    <recommendedName>
        <fullName evidence="6">DUF4348 domain-containing protein</fullName>
    </recommendedName>
</protein>
<accession>A0A1G7Y2G3</accession>
<reference evidence="3 4" key="2">
    <citation type="submission" date="2016-10" db="EMBL/GenBank/DDBJ databases">
        <authorList>
            <person name="Varghese N."/>
            <person name="Submissions S."/>
        </authorList>
    </citation>
    <scope>NUCLEOTIDE SEQUENCE</scope>
    <source>
        <strain evidence="3">BP1-145</strain>
        <strain evidence="4">BP1-148</strain>
    </source>
</reference>
<sequence length="203" mass="23097">MKYLSNFRMAMAAALCCWMTTTVFTACGNKDNIATGKVPADSAVLVINLDSIVIKPYLAFGSSIDGVENYLKETYTDFAEWETTDLEPFDQEEVDRYYSKEYTKGNRKLGFYFANIDGTSLSLVSYDFFFPMPLEPVMAELERHGFVNKGEIRFDDFNADITYMFLSADEAIEVQVSSWKKDGGSWAISFQPFDQNDLNHLVK</sequence>
<evidence type="ECO:0000313" key="5">
    <source>
        <dbReference type="Proteomes" id="UP000199134"/>
    </source>
</evidence>
<dbReference type="PROSITE" id="PS51257">
    <property type="entry name" value="PROKAR_LIPOPROTEIN"/>
    <property type="match status" value="1"/>
</dbReference>
<dbReference type="AlphaFoldDB" id="A0A1H0IJ20"/>
<dbReference type="Proteomes" id="UP000199134">
    <property type="component" value="Unassembled WGS sequence"/>
</dbReference>
<keyword evidence="4" id="KW-1185">Reference proteome</keyword>
<feature type="chain" id="PRO_5041122938" description="DUF4348 domain-containing protein" evidence="1">
    <location>
        <begin position="26"/>
        <end position="203"/>
    </location>
</feature>